<reference evidence="1 2" key="1">
    <citation type="submission" date="2019-01" db="EMBL/GenBank/DDBJ databases">
        <title>Complete genome sequence of Cohnella hallensis HS21 isolated from Korean fir (Abies koreana) rhizospheric soil.</title>
        <authorList>
            <person name="Jiang L."/>
            <person name="Kang S.W."/>
            <person name="Kim S."/>
            <person name="Jung J."/>
            <person name="Kim C.Y."/>
            <person name="Kim D.H."/>
            <person name="Kim S.W."/>
            <person name="Lee J."/>
        </authorList>
    </citation>
    <scope>NUCLEOTIDE SEQUENCE [LARGE SCALE GENOMIC DNA]</scope>
    <source>
        <strain evidence="1 2">HS21</strain>
    </source>
</reference>
<dbReference type="EMBL" id="AP019400">
    <property type="protein sequence ID" value="BBI33505.1"/>
    <property type="molecule type" value="Genomic_DNA"/>
</dbReference>
<sequence>MTKSHIQRASYCFLRSEGLVADLVTFRDTSFMNIYHLYIREVTSLHSTHSYPIKDQPTAGQ</sequence>
<evidence type="ECO:0000313" key="2">
    <source>
        <dbReference type="Proteomes" id="UP000289856"/>
    </source>
</evidence>
<evidence type="ECO:0000313" key="1">
    <source>
        <dbReference type="EMBL" id="BBI33505.1"/>
    </source>
</evidence>
<gene>
    <name evidence="1" type="ORF">KCTCHS21_29040</name>
</gene>
<accession>A0A3T1D625</accession>
<dbReference type="Proteomes" id="UP000289856">
    <property type="component" value="Chromosome"/>
</dbReference>
<dbReference type="AlphaFoldDB" id="A0A3T1D625"/>
<protein>
    <submittedName>
        <fullName evidence="1">Uncharacterized protein</fullName>
    </submittedName>
</protein>
<keyword evidence="2" id="KW-1185">Reference proteome</keyword>
<name>A0A3T1D625_9BACL</name>
<proteinExistence type="predicted"/>
<dbReference type="KEGG" id="cohn:KCTCHS21_29040"/>
<organism evidence="1 2">
    <name type="scientific">Cohnella abietis</name>
    <dbReference type="NCBI Taxonomy" id="2507935"/>
    <lineage>
        <taxon>Bacteria</taxon>
        <taxon>Bacillati</taxon>
        <taxon>Bacillota</taxon>
        <taxon>Bacilli</taxon>
        <taxon>Bacillales</taxon>
        <taxon>Paenibacillaceae</taxon>
        <taxon>Cohnella</taxon>
    </lineage>
</organism>